<reference evidence="1 2" key="1">
    <citation type="submission" date="2018-04" db="EMBL/GenBank/DDBJ databases">
        <title>Pelagivirga bohaiensis gen. nov., sp. nov., a bacterium isolated from the Bohai Sea.</title>
        <authorList>
            <person name="Ji X."/>
        </authorList>
    </citation>
    <scope>NUCLEOTIDE SEQUENCE [LARGE SCALE GENOMIC DNA]</scope>
    <source>
        <strain evidence="1 2">BH-SD19</strain>
    </source>
</reference>
<dbReference type="RefSeq" id="WP_108692855.1">
    <property type="nucleotide sequence ID" value="NZ_QCYH01000008.1"/>
</dbReference>
<keyword evidence="2" id="KW-1185">Reference proteome</keyword>
<dbReference type="OrthoDB" id="7869344at2"/>
<name>A0A2T7G4Z0_9RHOB</name>
<comment type="caution">
    <text evidence="1">The sequence shown here is derived from an EMBL/GenBank/DDBJ whole genome shotgun (WGS) entry which is preliminary data.</text>
</comment>
<dbReference type="Proteomes" id="UP000244446">
    <property type="component" value="Unassembled WGS sequence"/>
</dbReference>
<sequence length="158" mass="18028">MTLSHQMNELQKRLNHFESVATHVRSLMEEFLQSPHGVDYDWDTRFLPFSVPGEYKVDVISASGFNDERGRSTLSIWVRSHGEAVVEIGKWYSSDVESDNELDRHELDIEYATIDEAASRISAVLLSSRVSELSRDFQCYVRDSLSLPSPGFENTVEP</sequence>
<dbReference type="EMBL" id="QCYH01000008">
    <property type="protein sequence ID" value="PVA09503.1"/>
    <property type="molecule type" value="Genomic_DNA"/>
</dbReference>
<evidence type="ECO:0000313" key="2">
    <source>
        <dbReference type="Proteomes" id="UP000244446"/>
    </source>
</evidence>
<accession>A0A2T7G4Z0</accession>
<evidence type="ECO:0000313" key="1">
    <source>
        <dbReference type="EMBL" id="PVA09503.1"/>
    </source>
</evidence>
<organism evidence="1 2">
    <name type="scientific">Pelagivirga sediminicola</name>
    <dbReference type="NCBI Taxonomy" id="2170575"/>
    <lineage>
        <taxon>Bacteria</taxon>
        <taxon>Pseudomonadati</taxon>
        <taxon>Pseudomonadota</taxon>
        <taxon>Alphaproteobacteria</taxon>
        <taxon>Rhodobacterales</taxon>
        <taxon>Paracoccaceae</taxon>
        <taxon>Pelagivirga</taxon>
    </lineage>
</organism>
<gene>
    <name evidence="1" type="ORF">DC366_14060</name>
</gene>
<protein>
    <submittedName>
        <fullName evidence="1">Uncharacterized protein</fullName>
    </submittedName>
</protein>
<proteinExistence type="predicted"/>
<dbReference type="AlphaFoldDB" id="A0A2T7G4Z0"/>